<dbReference type="InterPro" id="IPR011049">
    <property type="entry name" value="Serralysin-like_metalloprot_C"/>
</dbReference>
<dbReference type="Pfam" id="PF08548">
    <property type="entry name" value="Peptidase_M10_C"/>
    <property type="match status" value="1"/>
</dbReference>
<evidence type="ECO:0000256" key="2">
    <source>
        <dbReference type="ARBA" id="ARBA00004613"/>
    </source>
</evidence>
<dbReference type="EMBL" id="CP127247">
    <property type="protein sequence ID" value="WIY24770.1"/>
    <property type="molecule type" value="Genomic_DNA"/>
</dbReference>
<accession>A0A9Y2KX61</accession>
<evidence type="ECO:0000256" key="1">
    <source>
        <dbReference type="ARBA" id="ARBA00001913"/>
    </source>
</evidence>
<keyword evidence="3" id="KW-0964">Secreted</keyword>
<evidence type="ECO:0000256" key="4">
    <source>
        <dbReference type="ARBA" id="ARBA00022737"/>
    </source>
</evidence>
<comment type="cofactor">
    <cofactor evidence="1">
        <name>Ca(2+)</name>
        <dbReference type="ChEBI" id="CHEBI:29108"/>
    </cofactor>
</comment>
<dbReference type="Proteomes" id="UP001238334">
    <property type="component" value="Chromosome"/>
</dbReference>
<dbReference type="InterPro" id="IPR018511">
    <property type="entry name" value="Hemolysin-typ_Ca-bd_CS"/>
</dbReference>
<evidence type="ECO:0000313" key="7">
    <source>
        <dbReference type="Proteomes" id="UP001238334"/>
    </source>
</evidence>
<keyword evidence="7" id="KW-1185">Reference proteome</keyword>
<reference evidence="6 7" key="1">
    <citation type="submission" date="2023-06" db="EMBL/GenBank/DDBJ databases">
        <title>Parasedimentitalea psychrophila sp. nov., a psychrophilic bacterium isolated from deep-sea sediment.</title>
        <authorList>
            <person name="Li A."/>
        </authorList>
    </citation>
    <scope>NUCLEOTIDE SEQUENCE [LARGE SCALE GENOMIC DNA]</scope>
    <source>
        <strain evidence="6 7">QS115</strain>
    </source>
</reference>
<protein>
    <submittedName>
        <fullName evidence="6">M10 family metallopeptidase C-terminal domain-containing protein</fullName>
    </submittedName>
</protein>
<dbReference type="RefSeq" id="WP_270920367.1">
    <property type="nucleotide sequence ID" value="NZ_CP127247.1"/>
</dbReference>
<dbReference type="GO" id="GO:0005615">
    <property type="term" value="C:extracellular space"/>
    <property type="evidence" value="ECO:0007669"/>
    <property type="project" value="InterPro"/>
</dbReference>
<dbReference type="KEGG" id="ppso:QPJ95_20000"/>
<dbReference type="InterPro" id="IPR013858">
    <property type="entry name" value="Peptidase_M10B_C"/>
</dbReference>
<dbReference type="AlphaFoldDB" id="A0A9Y2KX61"/>
<name>A0A9Y2KX61_9RHOB</name>
<dbReference type="SUPFAM" id="SSF51120">
    <property type="entry name" value="beta-Roll"/>
    <property type="match status" value="1"/>
</dbReference>
<dbReference type="Gene3D" id="2.150.10.10">
    <property type="entry name" value="Serralysin-like metalloprotease, C-terminal"/>
    <property type="match status" value="1"/>
</dbReference>
<comment type="subcellular location">
    <subcellularLocation>
        <location evidence="2">Secreted</location>
    </subcellularLocation>
</comment>
<dbReference type="InterPro" id="IPR001343">
    <property type="entry name" value="Hemolysn_Ca-bd"/>
</dbReference>
<gene>
    <name evidence="6" type="ORF">QPJ95_20000</name>
</gene>
<evidence type="ECO:0000256" key="3">
    <source>
        <dbReference type="ARBA" id="ARBA00022525"/>
    </source>
</evidence>
<dbReference type="Pfam" id="PF00353">
    <property type="entry name" value="HemolysinCabind"/>
    <property type="match status" value="1"/>
</dbReference>
<sequence length="173" mass="18781">MSLPTYLGEDFFTVVGIPPTDTEGGDDVLKGKGGDDKLIGGEGSDVLKGGKGADCLKGDSGRDKLYAGKDSDTDIFIFCKTSDSMIGKGNRDEVYQFDSGEDLIDLYWIDANSTMLGDQEFDFSEDGPAANSVWVKDIGKHLLVRGDVDGDSQHDFEIQIRRTANLTQNELIL</sequence>
<evidence type="ECO:0000313" key="6">
    <source>
        <dbReference type="EMBL" id="WIY24770.1"/>
    </source>
</evidence>
<evidence type="ECO:0000259" key="5">
    <source>
        <dbReference type="Pfam" id="PF08548"/>
    </source>
</evidence>
<dbReference type="PRINTS" id="PR00313">
    <property type="entry name" value="CABNDNGRPT"/>
</dbReference>
<dbReference type="GO" id="GO:0005509">
    <property type="term" value="F:calcium ion binding"/>
    <property type="evidence" value="ECO:0007669"/>
    <property type="project" value="InterPro"/>
</dbReference>
<dbReference type="PROSITE" id="PS00330">
    <property type="entry name" value="HEMOLYSIN_CALCIUM"/>
    <property type="match status" value="2"/>
</dbReference>
<organism evidence="6 7">
    <name type="scientific">Parasedimentitalea psychrophila</name>
    <dbReference type="NCBI Taxonomy" id="2997337"/>
    <lineage>
        <taxon>Bacteria</taxon>
        <taxon>Pseudomonadati</taxon>
        <taxon>Pseudomonadota</taxon>
        <taxon>Alphaproteobacteria</taxon>
        <taxon>Rhodobacterales</taxon>
        <taxon>Paracoccaceae</taxon>
        <taxon>Parasedimentitalea</taxon>
    </lineage>
</organism>
<keyword evidence="4" id="KW-0677">Repeat</keyword>
<proteinExistence type="predicted"/>
<feature type="domain" description="Peptidase M10 serralysin C-terminal" evidence="5">
    <location>
        <begin position="39"/>
        <end position="171"/>
    </location>
</feature>